<evidence type="ECO:0000256" key="1">
    <source>
        <dbReference type="SAM" id="MobiDB-lite"/>
    </source>
</evidence>
<dbReference type="Gene3D" id="3.30.710.10">
    <property type="entry name" value="Potassium Channel Kv1.1, Chain A"/>
    <property type="match status" value="1"/>
</dbReference>
<protein>
    <recommendedName>
        <fullName evidence="2">BTB domain-containing protein</fullName>
    </recommendedName>
</protein>
<reference evidence="3 4" key="1">
    <citation type="submission" date="2024-01" db="EMBL/GenBank/DDBJ databases">
        <title>Complete genome of Cladobotryum mycophilum ATHUM6906.</title>
        <authorList>
            <person name="Christinaki A.C."/>
            <person name="Myridakis A.I."/>
            <person name="Kouvelis V.N."/>
        </authorList>
    </citation>
    <scope>NUCLEOTIDE SEQUENCE [LARGE SCALE GENOMIC DNA]</scope>
    <source>
        <strain evidence="3 4">ATHUM6906</strain>
    </source>
</reference>
<dbReference type="EMBL" id="JAVFKD010000012">
    <property type="protein sequence ID" value="KAK5994166.1"/>
    <property type="molecule type" value="Genomic_DNA"/>
</dbReference>
<evidence type="ECO:0000313" key="3">
    <source>
        <dbReference type="EMBL" id="KAK5994166.1"/>
    </source>
</evidence>
<dbReference type="InterPro" id="IPR011333">
    <property type="entry name" value="SKP1/BTB/POZ_sf"/>
</dbReference>
<gene>
    <name evidence="3" type="ORF">PT974_07608</name>
</gene>
<dbReference type="SUPFAM" id="SSF54695">
    <property type="entry name" value="POZ domain"/>
    <property type="match status" value="1"/>
</dbReference>
<organism evidence="3 4">
    <name type="scientific">Cladobotryum mycophilum</name>
    <dbReference type="NCBI Taxonomy" id="491253"/>
    <lineage>
        <taxon>Eukaryota</taxon>
        <taxon>Fungi</taxon>
        <taxon>Dikarya</taxon>
        <taxon>Ascomycota</taxon>
        <taxon>Pezizomycotina</taxon>
        <taxon>Sordariomycetes</taxon>
        <taxon>Hypocreomycetidae</taxon>
        <taxon>Hypocreales</taxon>
        <taxon>Hypocreaceae</taxon>
        <taxon>Cladobotryum</taxon>
    </lineage>
</organism>
<feature type="region of interest" description="Disordered" evidence="1">
    <location>
        <begin position="58"/>
        <end position="77"/>
    </location>
</feature>
<sequence length="244" mass="27571">MHSALVSHQSPVLDVLVNGNFKESGDKCVKWESVDEDTFIRFWQFVYTGKYTAANPVVGPERKSDTALEPPDSPPVVSGSPFGGFGGFGKEPKAEPPPKPPTKREAQWNEFKCSRSSTGLFSNFFGSSRENLAREDYTNVFLSHARLYVFAECYGIAKLMEASLDQLHGILTRFRLYKGRMKDIVMLVDYCYSNMVPEPLRKLVIRYTACKVDKLWLSEEFQELVEAHGELSRALIGSILNRLD</sequence>
<name>A0ABR0SPR7_9HYPO</name>
<feature type="compositionally biased region" description="Basic and acidic residues" evidence="1">
    <location>
        <begin position="90"/>
        <end position="107"/>
    </location>
</feature>
<accession>A0ABR0SPR7</accession>
<keyword evidence="4" id="KW-1185">Reference proteome</keyword>
<dbReference type="PANTHER" id="PTHR47843">
    <property type="entry name" value="BTB DOMAIN-CONTAINING PROTEIN-RELATED"/>
    <property type="match status" value="1"/>
</dbReference>
<evidence type="ECO:0000313" key="4">
    <source>
        <dbReference type="Proteomes" id="UP001338125"/>
    </source>
</evidence>
<dbReference type="PROSITE" id="PS50097">
    <property type="entry name" value="BTB"/>
    <property type="match status" value="1"/>
</dbReference>
<comment type="caution">
    <text evidence="3">The sequence shown here is derived from an EMBL/GenBank/DDBJ whole genome shotgun (WGS) entry which is preliminary data.</text>
</comment>
<dbReference type="Proteomes" id="UP001338125">
    <property type="component" value="Unassembled WGS sequence"/>
</dbReference>
<proteinExistence type="predicted"/>
<dbReference type="InterPro" id="IPR000210">
    <property type="entry name" value="BTB/POZ_dom"/>
</dbReference>
<feature type="domain" description="BTB" evidence="2">
    <location>
        <begin position="1"/>
        <end position="55"/>
    </location>
</feature>
<feature type="region of interest" description="Disordered" evidence="1">
    <location>
        <begin position="87"/>
        <end position="107"/>
    </location>
</feature>
<evidence type="ECO:0000259" key="2">
    <source>
        <dbReference type="PROSITE" id="PS50097"/>
    </source>
</evidence>